<evidence type="ECO:0000313" key="1">
    <source>
        <dbReference type="EMBL" id="ABW32886.1"/>
    </source>
</evidence>
<proteinExistence type="predicted"/>
<sequence length="41" mass="4966">MSVLAYLIMAFWLENSNRQNVFYRWFYKSRSLGDYQHATGT</sequence>
<gene>
    <name evidence="1" type="ordered locus">AM1_E0117</name>
</gene>
<keyword evidence="1" id="KW-0614">Plasmid</keyword>
<name>A8ZPF0_ACAM1</name>
<dbReference type="KEGG" id="amr:AM1_E0117"/>
<evidence type="ECO:0000313" key="2">
    <source>
        <dbReference type="Proteomes" id="UP000000268"/>
    </source>
</evidence>
<dbReference type="AlphaFoldDB" id="A8ZPF0"/>
<protein>
    <submittedName>
        <fullName evidence="1">Uncharacterized protein</fullName>
    </submittedName>
</protein>
<dbReference type="Proteomes" id="UP000000268">
    <property type="component" value="Plasmid pREB5"/>
</dbReference>
<accession>A8ZPF0</accession>
<geneLocation type="plasmid" evidence="1 2">
    <name>pREB5</name>
</geneLocation>
<keyword evidence="2" id="KW-1185">Reference proteome</keyword>
<reference evidence="1 2" key="1">
    <citation type="journal article" date="2008" name="Proc. Natl. Acad. Sci. U.S.A.">
        <title>Niche adaptation and genome expansion in the chlorophyll d-producing cyanobacterium Acaryochloris marina.</title>
        <authorList>
            <person name="Swingley W.D."/>
            <person name="Chen M."/>
            <person name="Cheung P.C."/>
            <person name="Conrad A.L."/>
            <person name="Dejesa L.C."/>
            <person name="Hao J."/>
            <person name="Honchak B.M."/>
            <person name="Karbach L.E."/>
            <person name="Kurdoglu A."/>
            <person name="Lahiri S."/>
            <person name="Mastrian S.D."/>
            <person name="Miyashita H."/>
            <person name="Page L."/>
            <person name="Ramakrishna P."/>
            <person name="Satoh S."/>
            <person name="Sattley W.M."/>
            <person name="Shimada Y."/>
            <person name="Taylor H.L."/>
            <person name="Tomo T."/>
            <person name="Tsuchiya T."/>
            <person name="Wang Z.T."/>
            <person name="Raymond J."/>
            <person name="Mimuro M."/>
            <person name="Blankenship R.E."/>
            <person name="Touchman J.W."/>
        </authorList>
    </citation>
    <scope>NUCLEOTIDE SEQUENCE [LARGE SCALE GENOMIC DNA]</scope>
    <source>
        <strain evidence="2">MBIC 11017</strain>
        <plasmid evidence="2">Plasmid pREB5</plasmid>
    </source>
</reference>
<dbReference type="HOGENOM" id="CLU_3264109_0_0_3"/>
<organism evidence="1 2">
    <name type="scientific">Acaryochloris marina (strain MBIC 11017)</name>
    <dbReference type="NCBI Taxonomy" id="329726"/>
    <lineage>
        <taxon>Bacteria</taxon>
        <taxon>Bacillati</taxon>
        <taxon>Cyanobacteriota</taxon>
        <taxon>Cyanophyceae</taxon>
        <taxon>Acaryochloridales</taxon>
        <taxon>Acaryochloridaceae</taxon>
        <taxon>Acaryochloris</taxon>
    </lineage>
</organism>
<dbReference type="EMBL" id="CP000842">
    <property type="protein sequence ID" value="ABW32886.1"/>
    <property type="molecule type" value="Genomic_DNA"/>
</dbReference>